<gene>
    <name evidence="6" type="ORF">UFOPK1493_03394</name>
</gene>
<accession>A0A6J6FA30</accession>
<dbReference type="SUPFAM" id="SSF52540">
    <property type="entry name" value="P-loop containing nucleoside triphosphate hydrolases"/>
    <property type="match status" value="1"/>
</dbReference>
<dbReference type="GO" id="GO:0005524">
    <property type="term" value="F:ATP binding"/>
    <property type="evidence" value="ECO:0007669"/>
    <property type="project" value="UniProtKB-KW"/>
</dbReference>
<keyword evidence="1" id="KW-0547">Nucleotide-binding</keyword>
<feature type="region of interest" description="Disordered" evidence="3">
    <location>
        <begin position="1"/>
        <end position="34"/>
    </location>
</feature>
<evidence type="ECO:0000259" key="5">
    <source>
        <dbReference type="Pfam" id="PF17863"/>
    </source>
</evidence>
<dbReference type="InterPro" id="IPR050764">
    <property type="entry name" value="CbbQ/NirQ/NorQ/GpvN"/>
</dbReference>
<keyword evidence="2" id="KW-0067">ATP-binding</keyword>
<evidence type="ECO:0000313" key="6">
    <source>
        <dbReference type="EMBL" id="CAB4585691.1"/>
    </source>
</evidence>
<dbReference type="PIRSF" id="PIRSF002849">
    <property type="entry name" value="AAA_ATPase_chaperone_MoxR_prd"/>
    <property type="match status" value="1"/>
</dbReference>
<dbReference type="EMBL" id="CAEZSR010000186">
    <property type="protein sequence ID" value="CAB4585691.1"/>
    <property type="molecule type" value="Genomic_DNA"/>
</dbReference>
<dbReference type="Gene3D" id="3.40.50.300">
    <property type="entry name" value="P-loop containing nucleotide triphosphate hydrolases"/>
    <property type="match status" value="1"/>
</dbReference>
<feature type="compositionally biased region" description="Basic and acidic residues" evidence="3">
    <location>
        <begin position="1"/>
        <end position="27"/>
    </location>
</feature>
<dbReference type="Pfam" id="PF17863">
    <property type="entry name" value="AAA_lid_2"/>
    <property type="match status" value="1"/>
</dbReference>
<dbReference type="FunFam" id="3.40.50.300:FF:000640">
    <property type="entry name" value="MoxR family ATPase"/>
    <property type="match status" value="1"/>
</dbReference>
<dbReference type="PANTHER" id="PTHR42759">
    <property type="entry name" value="MOXR FAMILY PROTEIN"/>
    <property type="match status" value="1"/>
</dbReference>
<dbReference type="InterPro" id="IPR041628">
    <property type="entry name" value="ChlI/MoxR_AAA_lid"/>
</dbReference>
<name>A0A6J6FA30_9ZZZZ</name>
<dbReference type="Pfam" id="PF07726">
    <property type="entry name" value="AAA_3"/>
    <property type="match status" value="1"/>
</dbReference>
<dbReference type="PANTHER" id="PTHR42759:SF1">
    <property type="entry name" value="MAGNESIUM-CHELATASE SUBUNIT CHLD"/>
    <property type="match status" value="1"/>
</dbReference>
<feature type="domain" description="ChlI/MoxR AAA lid" evidence="5">
    <location>
        <begin position="281"/>
        <end position="346"/>
    </location>
</feature>
<organism evidence="6">
    <name type="scientific">freshwater metagenome</name>
    <dbReference type="NCBI Taxonomy" id="449393"/>
    <lineage>
        <taxon>unclassified sequences</taxon>
        <taxon>metagenomes</taxon>
        <taxon>ecological metagenomes</taxon>
    </lineage>
</organism>
<reference evidence="6" key="1">
    <citation type="submission" date="2020-05" db="EMBL/GenBank/DDBJ databases">
        <authorList>
            <person name="Chiriac C."/>
            <person name="Salcher M."/>
            <person name="Ghai R."/>
            <person name="Kavagutti S V."/>
        </authorList>
    </citation>
    <scope>NUCLEOTIDE SEQUENCE</scope>
</reference>
<evidence type="ECO:0000256" key="1">
    <source>
        <dbReference type="ARBA" id="ARBA00022741"/>
    </source>
</evidence>
<proteinExistence type="predicted"/>
<sequence>MTSDDHDRRTEHPEVDHRDDRGADERSGASPAITPEQYAAVADAIESEIGKVIVGQRDVVRAVLTCLLAEGHALLEGVPGLGKTQLLKTLSDAVDLPFSRVQFTPDLMPADIVGTQVLEEDDTGRRTFRFRPGPIFAGFVLADEVNRATPKTQSALLEAMQERAVTAGGATRPLPRPFLVMATQNPLEMEGTYPLPEAQLDRFLLKVQVPFPTADEIVTVLERTTGRAAARVRSVADGPTLAAMIELTRQVPVPDHVLRHAVDLVMATHPELPGASGAVVRYVRFGASPRGAQSLVLAGKVRALLDGRPNVSVDDVRAGAAAALRHRLVLGYEASAEGTSADDVLGEVLAAVPAPSAGVRGAP</sequence>
<dbReference type="InterPro" id="IPR011703">
    <property type="entry name" value="ATPase_AAA-3"/>
</dbReference>
<protein>
    <submittedName>
        <fullName evidence="6">Unannotated protein</fullName>
    </submittedName>
</protein>
<evidence type="ECO:0000256" key="3">
    <source>
        <dbReference type="SAM" id="MobiDB-lite"/>
    </source>
</evidence>
<dbReference type="AlphaFoldDB" id="A0A6J6FA30"/>
<dbReference type="CDD" id="cd00009">
    <property type="entry name" value="AAA"/>
    <property type="match status" value="1"/>
</dbReference>
<dbReference type="InterPro" id="IPR027417">
    <property type="entry name" value="P-loop_NTPase"/>
</dbReference>
<evidence type="ECO:0000256" key="2">
    <source>
        <dbReference type="ARBA" id="ARBA00022840"/>
    </source>
</evidence>
<dbReference type="Gene3D" id="1.10.8.80">
    <property type="entry name" value="Magnesium chelatase subunit I, C-Terminal domain"/>
    <property type="match status" value="1"/>
</dbReference>
<dbReference type="GO" id="GO:0016887">
    <property type="term" value="F:ATP hydrolysis activity"/>
    <property type="evidence" value="ECO:0007669"/>
    <property type="project" value="InterPro"/>
</dbReference>
<feature type="domain" description="ATPase AAA-3" evidence="4">
    <location>
        <begin position="72"/>
        <end position="205"/>
    </location>
</feature>
<evidence type="ECO:0000259" key="4">
    <source>
        <dbReference type="Pfam" id="PF07726"/>
    </source>
</evidence>